<proteinExistence type="predicted"/>
<evidence type="ECO:0000313" key="3">
    <source>
        <dbReference type="Proteomes" id="UP001164746"/>
    </source>
</evidence>
<sequence length="166" mass="18723">MKHNRQRKWSASRSGNSGHSDFFRQALHRKTAASSGKASAITFPTAVLRLRVVSGVRGDPSQVVRRDMVQSLRKKRPGMDEDIENVLLHQDNAPAHRARYTELELVVLGIGRLEHAPNSPDPAPLDFALFPAIKAQLRGIRFDDLESLRRHVQTIMSSFDKMFTLD</sequence>
<keyword evidence="3" id="KW-1185">Reference proteome</keyword>
<gene>
    <name evidence="2" type="ORF">MAR_018044</name>
</gene>
<dbReference type="Gene3D" id="3.30.420.10">
    <property type="entry name" value="Ribonuclease H-like superfamily/Ribonuclease H"/>
    <property type="match status" value="1"/>
</dbReference>
<name>A0ABY7EH07_MYAAR</name>
<evidence type="ECO:0000256" key="1">
    <source>
        <dbReference type="SAM" id="MobiDB-lite"/>
    </source>
</evidence>
<feature type="region of interest" description="Disordered" evidence="1">
    <location>
        <begin position="1"/>
        <end position="20"/>
    </location>
</feature>
<dbReference type="InterPro" id="IPR036397">
    <property type="entry name" value="RNaseH_sf"/>
</dbReference>
<dbReference type="InterPro" id="IPR052709">
    <property type="entry name" value="Transposase-MT_Hybrid"/>
</dbReference>
<dbReference type="PANTHER" id="PTHR46060:SF1">
    <property type="entry name" value="MARINER MOS1 TRANSPOSASE-LIKE PROTEIN"/>
    <property type="match status" value="1"/>
</dbReference>
<dbReference type="PANTHER" id="PTHR46060">
    <property type="entry name" value="MARINER MOS1 TRANSPOSASE-LIKE PROTEIN"/>
    <property type="match status" value="1"/>
</dbReference>
<organism evidence="2 3">
    <name type="scientific">Mya arenaria</name>
    <name type="common">Soft-shell clam</name>
    <dbReference type="NCBI Taxonomy" id="6604"/>
    <lineage>
        <taxon>Eukaryota</taxon>
        <taxon>Metazoa</taxon>
        <taxon>Spiralia</taxon>
        <taxon>Lophotrochozoa</taxon>
        <taxon>Mollusca</taxon>
        <taxon>Bivalvia</taxon>
        <taxon>Autobranchia</taxon>
        <taxon>Heteroconchia</taxon>
        <taxon>Euheterodonta</taxon>
        <taxon>Imparidentia</taxon>
        <taxon>Neoheterodontei</taxon>
        <taxon>Myida</taxon>
        <taxon>Myoidea</taxon>
        <taxon>Myidae</taxon>
        <taxon>Mya</taxon>
    </lineage>
</organism>
<dbReference type="EMBL" id="CP111017">
    <property type="protein sequence ID" value="WAR08086.1"/>
    <property type="molecule type" value="Genomic_DNA"/>
</dbReference>
<feature type="compositionally biased region" description="Basic residues" evidence="1">
    <location>
        <begin position="1"/>
        <end position="10"/>
    </location>
</feature>
<protein>
    <submittedName>
        <fullName evidence="2">MOS1T-like protein</fullName>
    </submittedName>
</protein>
<reference evidence="2" key="1">
    <citation type="submission" date="2022-11" db="EMBL/GenBank/DDBJ databases">
        <title>Centuries of genome instability and evolution in soft-shell clam transmissible cancer (bioRxiv).</title>
        <authorList>
            <person name="Hart S.F.M."/>
            <person name="Yonemitsu M.A."/>
            <person name="Giersch R.M."/>
            <person name="Beal B.F."/>
            <person name="Arriagada G."/>
            <person name="Davis B.W."/>
            <person name="Ostrander E.A."/>
            <person name="Goff S.P."/>
            <person name="Metzger M.J."/>
        </authorList>
    </citation>
    <scope>NUCLEOTIDE SEQUENCE</scope>
    <source>
        <strain evidence="2">MELC-2E11</strain>
        <tissue evidence="2">Siphon/mantle</tissue>
    </source>
</reference>
<dbReference type="Proteomes" id="UP001164746">
    <property type="component" value="Chromosome 6"/>
</dbReference>
<accession>A0ABY7EH07</accession>
<evidence type="ECO:0000313" key="2">
    <source>
        <dbReference type="EMBL" id="WAR08086.1"/>
    </source>
</evidence>